<gene>
    <name evidence="1" type="ORF">Amon02_000121800</name>
</gene>
<evidence type="ECO:0000313" key="2">
    <source>
        <dbReference type="Proteomes" id="UP001165064"/>
    </source>
</evidence>
<comment type="caution">
    <text evidence="1">The sequence shown here is derived from an EMBL/GenBank/DDBJ whole genome shotgun (WGS) entry which is preliminary data.</text>
</comment>
<dbReference type="Proteomes" id="UP001165064">
    <property type="component" value="Unassembled WGS sequence"/>
</dbReference>
<accession>A0ACB5SU21</accession>
<organism evidence="1 2">
    <name type="scientific">Ambrosiozyma monospora</name>
    <name type="common">Yeast</name>
    <name type="synonym">Endomycopsis monosporus</name>
    <dbReference type="NCBI Taxonomy" id="43982"/>
    <lineage>
        <taxon>Eukaryota</taxon>
        <taxon>Fungi</taxon>
        <taxon>Dikarya</taxon>
        <taxon>Ascomycota</taxon>
        <taxon>Saccharomycotina</taxon>
        <taxon>Pichiomycetes</taxon>
        <taxon>Pichiales</taxon>
        <taxon>Pichiaceae</taxon>
        <taxon>Ambrosiozyma</taxon>
    </lineage>
</organism>
<name>A0ACB5SU21_AMBMO</name>
<sequence>MQTQNENNSQLILKSNSILKSLATVYQRQGVVGLFSGVGPRFVWTSIQSSVMLLLYQVSLRALSTGEIELE</sequence>
<protein>
    <submittedName>
        <fullName evidence="1">Unnamed protein product</fullName>
    </submittedName>
</protein>
<dbReference type="EMBL" id="BSXS01000569">
    <property type="protein sequence ID" value="GME73010.1"/>
    <property type="molecule type" value="Genomic_DNA"/>
</dbReference>
<proteinExistence type="predicted"/>
<keyword evidence="2" id="KW-1185">Reference proteome</keyword>
<reference evidence="1" key="1">
    <citation type="submission" date="2023-04" db="EMBL/GenBank/DDBJ databases">
        <title>Ambrosiozyma monospora NBRC 10751.</title>
        <authorList>
            <person name="Ichikawa N."/>
            <person name="Sato H."/>
            <person name="Tonouchi N."/>
        </authorList>
    </citation>
    <scope>NUCLEOTIDE SEQUENCE</scope>
    <source>
        <strain evidence="1">NBRC 10751</strain>
    </source>
</reference>
<evidence type="ECO:0000313" key="1">
    <source>
        <dbReference type="EMBL" id="GME73010.1"/>
    </source>
</evidence>